<evidence type="ECO:0000256" key="1">
    <source>
        <dbReference type="SAM" id="Phobius"/>
    </source>
</evidence>
<evidence type="ECO:0000313" key="3">
    <source>
        <dbReference type="Proteomes" id="UP000824193"/>
    </source>
</evidence>
<comment type="caution">
    <text evidence="2">The sequence shown here is derived from an EMBL/GenBank/DDBJ whole genome shotgun (WGS) entry which is preliminary data.</text>
</comment>
<dbReference type="Proteomes" id="UP000824193">
    <property type="component" value="Unassembled WGS sequence"/>
</dbReference>
<feature type="transmembrane region" description="Helical" evidence="1">
    <location>
        <begin position="54"/>
        <end position="73"/>
    </location>
</feature>
<sequence>MKKPAKIWLWIALVLCVCTTGLNLSEGRWLSVAIAVVSIIGLCALLFARRRAGYIVMCLCAVGSFVVGVTQNMSTLGAVPAIVMSLIGSALVPVITGLFIKSQWNELK</sequence>
<gene>
    <name evidence="2" type="ORF">H9865_01005</name>
</gene>
<feature type="transmembrane region" description="Helical" evidence="1">
    <location>
        <begin position="30"/>
        <end position="47"/>
    </location>
</feature>
<dbReference type="AlphaFoldDB" id="A0A9D1V219"/>
<accession>A0A9D1V219</accession>
<keyword evidence="1" id="KW-0472">Membrane</keyword>
<feature type="transmembrane region" description="Helical" evidence="1">
    <location>
        <begin position="7"/>
        <end position="24"/>
    </location>
</feature>
<keyword evidence="1" id="KW-1133">Transmembrane helix</keyword>
<keyword evidence="1" id="KW-0812">Transmembrane</keyword>
<dbReference type="EMBL" id="DXFW01000002">
    <property type="protein sequence ID" value="HIX04678.1"/>
    <property type="molecule type" value="Genomic_DNA"/>
</dbReference>
<name>A0A9D1V219_9FIRM</name>
<feature type="transmembrane region" description="Helical" evidence="1">
    <location>
        <begin position="79"/>
        <end position="100"/>
    </location>
</feature>
<reference evidence="2" key="1">
    <citation type="journal article" date="2021" name="PeerJ">
        <title>Extensive microbial diversity within the chicken gut microbiome revealed by metagenomics and culture.</title>
        <authorList>
            <person name="Gilroy R."/>
            <person name="Ravi A."/>
            <person name="Getino M."/>
            <person name="Pursley I."/>
            <person name="Horton D.L."/>
            <person name="Alikhan N.F."/>
            <person name="Baker D."/>
            <person name="Gharbi K."/>
            <person name="Hall N."/>
            <person name="Watson M."/>
            <person name="Adriaenssens E.M."/>
            <person name="Foster-Nyarko E."/>
            <person name="Jarju S."/>
            <person name="Secka A."/>
            <person name="Antonio M."/>
            <person name="Oren A."/>
            <person name="Chaudhuri R.R."/>
            <person name="La Ragione R."/>
            <person name="Hildebrand F."/>
            <person name="Pallen M.J."/>
        </authorList>
    </citation>
    <scope>NUCLEOTIDE SEQUENCE</scope>
    <source>
        <strain evidence="2">2239</strain>
    </source>
</reference>
<organism evidence="2 3">
    <name type="scientific">Candidatus Allofournierella pullicola</name>
    <dbReference type="NCBI Taxonomy" id="2838596"/>
    <lineage>
        <taxon>Bacteria</taxon>
        <taxon>Bacillati</taxon>
        <taxon>Bacillota</taxon>
        <taxon>Clostridia</taxon>
        <taxon>Eubacteriales</taxon>
        <taxon>Oscillospiraceae</taxon>
        <taxon>Allofournierella</taxon>
    </lineage>
</organism>
<evidence type="ECO:0000313" key="2">
    <source>
        <dbReference type="EMBL" id="HIX04678.1"/>
    </source>
</evidence>
<proteinExistence type="predicted"/>
<reference evidence="2" key="2">
    <citation type="submission" date="2021-04" db="EMBL/GenBank/DDBJ databases">
        <authorList>
            <person name="Gilroy R."/>
        </authorList>
    </citation>
    <scope>NUCLEOTIDE SEQUENCE</scope>
    <source>
        <strain evidence="2">2239</strain>
    </source>
</reference>
<protein>
    <submittedName>
        <fullName evidence="2">Uncharacterized protein</fullName>
    </submittedName>
</protein>